<evidence type="ECO:0000313" key="13">
    <source>
        <dbReference type="EMBL" id="CAH0365230.1"/>
    </source>
</evidence>
<dbReference type="SUPFAM" id="SSF144232">
    <property type="entry name" value="HIT/MYND zinc finger-like"/>
    <property type="match status" value="1"/>
</dbReference>
<feature type="domain" description="MYND-type" evidence="12">
    <location>
        <begin position="1504"/>
        <end position="1548"/>
    </location>
</feature>
<feature type="region of interest" description="Disordered" evidence="10">
    <location>
        <begin position="1730"/>
        <end position="1791"/>
    </location>
</feature>
<feature type="region of interest" description="Disordered" evidence="10">
    <location>
        <begin position="941"/>
        <end position="962"/>
    </location>
</feature>
<dbReference type="GO" id="GO:0008270">
    <property type="term" value="F:zinc ion binding"/>
    <property type="evidence" value="ECO:0007669"/>
    <property type="project" value="UniProtKB-KW"/>
</dbReference>
<dbReference type="Gene3D" id="6.10.140.2220">
    <property type="match status" value="1"/>
</dbReference>
<dbReference type="GO" id="GO:0006281">
    <property type="term" value="P:DNA repair"/>
    <property type="evidence" value="ECO:0007669"/>
    <property type="project" value="UniProtKB-KW"/>
</dbReference>
<dbReference type="GO" id="GO:0003677">
    <property type="term" value="F:DNA binding"/>
    <property type="evidence" value="ECO:0007669"/>
    <property type="project" value="InterPro"/>
</dbReference>
<dbReference type="Pfam" id="PF01753">
    <property type="entry name" value="zf-MYND"/>
    <property type="match status" value="1"/>
</dbReference>
<feature type="domain" description="C2H2-type" evidence="11">
    <location>
        <begin position="828"/>
        <end position="850"/>
    </location>
</feature>
<dbReference type="InterPro" id="IPR002893">
    <property type="entry name" value="Znf_MYND"/>
</dbReference>
<keyword evidence="5 9" id="KW-0863">Zinc-finger</keyword>
<dbReference type="InterPro" id="IPR006642">
    <property type="entry name" value="Rad18_UBZ4"/>
</dbReference>
<comment type="caution">
    <text evidence="13">The sequence shown here is derived from an EMBL/GenBank/DDBJ whole genome shotgun (WGS) entry which is preliminary data.</text>
</comment>
<evidence type="ECO:0000313" key="14">
    <source>
        <dbReference type="Proteomes" id="UP000789595"/>
    </source>
</evidence>
<dbReference type="Proteomes" id="UP000789595">
    <property type="component" value="Unassembled WGS sequence"/>
</dbReference>
<evidence type="ECO:0000259" key="11">
    <source>
        <dbReference type="PROSITE" id="PS50157"/>
    </source>
</evidence>
<evidence type="ECO:0000256" key="1">
    <source>
        <dbReference type="ARBA" id="ARBA00004123"/>
    </source>
</evidence>
<keyword evidence="14" id="KW-1185">Reference proteome</keyword>
<evidence type="ECO:0000256" key="6">
    <source>
        <dbReference type="ARBA" id="ARBA00022833"/>
    </source>
</evidence>
<evidence type="ECO:0000256" key="2">
    <source>
        <dbReference type="ARBA" id="ARBA00022723"/>
    </source>
</evidence>
<dbReference type="InterPro" id="IPR050888">
    <property type="entry name" value="ZnF_C2H2-type_TF"/>
</dbReference>
<evidence type="ECO:0000259" key="12">
    <source>
        <dbReference type="PROSITE" id="PS50865"/>
    </source>
</evidence>
<reference evidence="13" key="1">
    <citation type="submission" date="2021-11" db="EMBL/GenBank/DDBJ databases">
        <authorList>
            <consortium name="Genoscope - CEA"/>
            <person name="William W."/>
        </authorList>
    </citation>
    <scope>NUCLEOTIDE SEQUENCE</scope>
</reference>
<organism evidence="13 14">
    <name type="scientific">Pelagomonas calceolata</name>
    <dbReference type="NCBI Taxonomy" id="35677"/>
    <lineage>
        <taxon>Eukaryota</taxon>
        <taxon>Sar</taxon>
        <taxon>Stramenopiles</taxon>
        <taxon>Ochrophyta</taxon>
        <taxon>Pelagophyceae</taxon>
        <taxon>Pelagomonadales</taxon>
        <taxon>Pelagomonadaceae</taxon>
        <taxon>Pelagomonas</taxon>
    </lineage>
</organism>
<keyword evidence="7" id="KW-0234">DNA repair</keyword>
<name>A0A8J2WTU8_9STRA</name>
<comment type="subcellular location">
    <subcellularLocation>
        <location evidence="1">Nucleus</location>
    </subcellularLocation>
</comment>
<evidence type="ECO:0000256" key="5">
    <source>
        <dbReference type="ARBA" id="ARBA00022771"/>
    </source>
</evidence>
<dbReference type="PROSITE" id="PS50157">
    <property type="entry name" value="ZINC_FINGER_C2H2_2"/>
    <property type="match status" value="2"/>
</dbReference>
<dbReference type="PROSITE" id="PS01360">
    <property type="entry name" value="ZF_MYND_1"/>
    <property type="match status" value="1"/>
</dbReference>
<gene>
    <name evidence="13" type="ORF">PECAL_1P16580</name>
</gene>
<dbReference type="SMART" id="SM00734">
    <property type="entry name" value="ZnF_Rad18"/>
    <property type="match status" value="3"/>
</dbReference>
<evidence type="ECO:0000256" key="8">
    <source>
        <dbReference type="ARBA" id="ARBA00023242"/>
    </source>
</evidence>
<dbReference type="EMBL" id="CAKKNE010000001">
    <property type="protein sequence ID" value="CAH0365230.1"/>
    <property type="molecule type" value="Genomic_DNA"/>
</dbReference>
<keyword evidence="2" id="KW-0479">Metal-binding</keyword>
<proteinExistence type="predicted"/>
<evidence type="ECO:0000256" key="10">
    <source>
        <dbReference type="SAM" id="MobiDB-lite"/>
    </source>
</evidence>
<feature type="compositionally biased region" description="Basic and acidic residues" evidence="10">
    <location>
        <begin position="1730"/>
        <end position="1742"/>
    </location>
</feature>
<dbReference type="SMART" id="SM00355">
    <property type="entry name" value="ZnF_C2H2"/>
    <property type="match status" value="7"/>
</dbReference>
<feature type="domain" description="C2H2-type" evidence="11">
    <location>
        <begin position="465"/>
        <end position="492"/>
    </location>
</feature>
<evidence type="ECO:0000256" key="4">
    <source>
        <dbReference type="ARBA" id="ARBA00022763"/>
    </source>
</evidence>
<keyword evidence="4" id="KW-0227">DNA damage</keyword>
<dbReference type="InterPro" id="IPR013087">
    <property type="entry name" value="Znf_C2H2_type"/>
</dbReference>
<feature type="region of interest" description="Disordered" evidence="10">
    <location>
        <begin position="1160"/>
        <end position="1188"/>
    </location>
</feature>
<dbReference type="PROSITE" id="PS50865">
    <property type="entry name" value="ZF_MYND_2"/>
    <property type="match status" value="1"/>
</dbReference>
<protein>
    <submittedName>
        <fullName evidence="13">Uncharacterized protein</fullName>
    </submittedName>
</protein>
<dbReference type="GO" id="GO:0005634">
    <property type="term" value="C:nucleus"/>
    <property type="evidence" value="ECO:0007669"/>
    <property type="project" value="UniProtKB-SubCell"/>
</dbReference>
<evidence type="ECO:0000256" key="3">
    <source>
        <dbReference type="ARBA" id="ARBA00022737"/>
    </source>
</evidence>
<keyword evidence="3" id="KW-0677">Repeat</keyword>
<evidence type="ECO:0000256" key="7">
    <source>
        <dbReference type="ARBA" id="ARBA00023204"/>
    </source>
</evidence>
<evidence type="ECO:0000256" key="9">
    <source>
        <dbReference type="PROSITE-ProRule" id="PRU00134"/>
    </source>
</evidence>
<keyword evidence="6" id="KW-0862">Zinc</keyword>
<dbReference type="OrthoDB" id="188297at2759"/>
<sequence>MADDERQCPVCSAIFATDAALGSHLAVCVGRARSEAKRPPPRTEDDVDDARGRVLCYVCGQRVLTPASLAPHLKKCERAARAAHRLDASTLLPTRPSVAPPTDPTDTSHIRAWNVAARQAFEASLPKCLHCDRRFASVAARDAHAKRCVGVTDRGLKFGEPEDKQAARPAITGAESWAVSERTESIKTRYLSDPDPAVAKILAGVGTRAAVCVFCGSATLPHGLESHAEACEGRWRRAENARPLDERRPCPEQPPWRPVEEDLLDQESVKAHRAALNAYNRLCGSIYVEASRRGASAQCGVCGRKFVDPVTREKHERRCAGLTGDEVVEVSRKSTDDQIAWHETREGAMRADPIQEAFGATCYVCGKACLVNSLRRHVRRCTARWELFERNRPLGEDMRPVPTCPSVDMPPLGTDFYRRRGRKPDEEFRDVEDEHASRAADAAAKLLLETWNNAATQVFGTSSHFGCEFCGRTFAERETRDKHARRCQGEKNIINVPEESRKVDDAAALCPICGRRCLLGSFLKHLDACKQQFEAEEALKPVSERQMAPCWPDLPLPTKPGKALDEWNAAVKQERNVLSCPGCGRGFEKLQALKGHVKRCCPAELSKLCEGEEVKTSTVFARTESGARDPTTLCFICGKRFGTAGLGRHTRACAARWTQCNEKLPVKAQRVLEFPPSDLWPPPQDDVVRREQYEEIALALHKKLSLVKCYGCERTFSDPEARDKHAKKCCPELMAEASKEEEEDVVGRPHDLSPKCYVCGKTCATLAGFGFHVQGCKARYEAQRAIDGTTITVKPPEGFEVPTSSSSREEITLWNAAVARQFNTDAQNMCPAERCGRTFESEAKLEQHMRSCCSQLLYERLERKRLRALEKDLGQPVSSKGGVCCHLCGRHVLHPRSLPFHFRSCLRRFYAVEDEKQASLQNAPPPAPAVCEFGDNDVVDDEASDESDEDDYGDDFEDDVEAEDSSRRIIRMCYCCGSTRESEKSIRDHVLSCRKRWLRRESYRPTAWRRPLPSKGWCRLPGPAAASDALKAYSEAAERYYQMNAPNRCPTCDRTFADPGKLAAHCKACKAQPKCTGCGLVFEMGLTGEEKLKRHMSKCDKCLPEPVVQEEEVQDRKGVHCYLCGRRCLLASLALHVPKCYQRWLRENNTTRRKHDLCFGDSSESEDEVVPPTPPSLPMPTRVTPKADRDAYSEEALRIFERTRPSCVFCRRAFESTEKLTKHHRNCSSVEVVFECQLDANKLLIALDEDPSLAIEIDDGIRDRLSSRCDVDPSQVRVVKADLGGSRLEVTCRVFNSAGPVSRKAIVNDDAFSSTPLCTPMLHEPSVVSARVEADLGRLADVSDPRSLTFYVAFIRALEEAKSRRRGSGDIYQVPVPIRGRVISNARTKDRKRRQDLVDKRNKQLSEKIRNVKGVLDFRHIKAPRHCHTAIIRKREDKERRRENAKIRRALRDIYRTKESRLANFGVKGKVIHEEMRGRTALYDDDAPRQNDDSVPQNLAVAQCAACGIRSFYGSDGTPMAKCALCDEVYYCDATCAAVDAPAHALTCAHSRGRAKWPTKLAQFWIQSRATVVARSALRRRPKPSVEVVMREVAMAQAADARADAQLHREAPPPLTRAEKKNLEADLRDAAERGPPPPPTDQYRRAEIEADQQAWNRLNASRIAEERRLGLRADAEARYGSLDDNLRRVEARALALAQERRSILLQMNASRARDQAVMEKPPRAARIHGDERNKRLERERRALARTPKPSSASIGNHAPYTKAAPKAGVGKGGFSEGRTKNTKGSFRGAVPGFDVAGQQFVDQFAGD</sequence>
<dbReference type="PANTHER" id="PTHR24406">
    <property type="entry name" value="TRANSCRIPTIONAL REPRESSOR CTCFL-RELATED"/>
    <property type="match status" value="1"/>
</dbReference>
<keyword evidence="8" id="KW-0539">Nucleus</keyword>
<accession>A0A8J2WTU8</accession>